<feature type="non-terminal residue" evidence="2">
    <location>
        <position position="1"/>
    </location>
</feature>
<sequence length="72" mass="7648">VTVERPDGSREEITPAVLADLGDRDNNHCLCLGTADPAVSIAFPTGHLVDPNQDLNRDTRVVVTSGPRTGPQ</sequence>
<reference evidence="2" key="1">
    <citation type="submission" date="2018-05" db="EMBL/GenBank/DDBJ databases">
        <authorList>
            <person name="Lanie J.A."/>
            <person name="Ng W.-L."/>
            <person name="Kazmierczak K.M."/>
            <person name="Andrzejewski T.M."/>
            <person name="Davidsen T.M."/>
            <person name="Wayne K.J."/>
            <person name="Tettelin H."/>
            <person name="Glass J.I."/>
            <person name="Rusch D."/>
            <person name="Podicherti R."/>
            <person name="Tsui H.-C.T."/>
            <person name="Winkler M.E."/>
        </authorList>
    </citation>
    <scope>NUCLEOTIDE SEQUENCE</scope>
</reference>
<organism evidence="2">
    <name type="scientific">marine metagenome</name>
    <dbReference type="NCBI Taxonomy" id="408172"/>
    <lineage>
        <taxon>unclassified sequences</taxon>
        <taxon>metagenomes</taxon>
        <taxon>ecological metagenomes</taxon>
    </lineage>
</organism>
<evidence type="ECO:0000256" key="1">
    <source>
        <dbReference type="SAM" id="MobiDB-lite"/>
    </source>
</evidence>
<gene>
    <name evidence="2" type="ORF">METZ01_LOCUS501574</name>
</gene>
<protein>
    <submittedName>
        <fullName evidence="2">Uncharacterized protein</fullName>
    </submittedName>
</protein>
<dbReference type="EMBL" id="UINC01220695">
    <property type="protein sequence ID" value="SVE48720.1"/>
    <property type="molecule type" value="Genomic_DNA"/>
</dbReference>
<name>A0A383DWZ2_9ZZZZ</name>
<evidence type="ECO:0000313" key="2">
    <source>
        <dbReference type="EMBL" id="SVE48720.1"/>
    </source>
</evidence>
<feature type="region of interest" description="Disordered" evidence="1">
    <location>
        <begin position="52"/>
        <end position="72"/>
    </location>
</feature>
<dbReference type="AlphaFoldDB" id="A0A383DWZ2"/>
<proteinExistence type="predicted"/>
<accession>A0A383DWZ2</accession>